<dbReference type="InterPro" id="IPR010201">
    <property type="entry name" value="HflK"/>
</dbReference>
<dbReference type="Pfam" id="PF01145">
    <property type="entry name" value="Band_7"/>
    <property type="match status" value="1"/>
</dbReference>
<evidence type="ECO:0000256" key="8">
    <source>
        <dbReference type="SAM" id="MobiDB-lite"/>
    </source>
</evidence>
<accession>A0AA95HAI4</accession>
<dbReference type="InterPro" id="IPR001107">
    <property type="entry name" value="Band_7"/>
</dbReference>
<dbReference type="KEGG" id="tdu:QJT80_06485"/>
<evidence type="ECO:0000256" key="1">
    <source>
        <dbReference type="ARBA" id="ARBA00004167"/>
    </source>
</evidence>
<keyword evidence="5 6" id="KW-0472">Membrane</keyword>
<proteinExistence type="inferred from homology"/>
<dbReference type="InterPro" id="IPR036013">
    <property type="entry name" value="Band_7/SPFH_dom_sf"/>
</dbReference>
<dbReference type="SMART" id="SM00244">
    <property type="entry name" value="PHB"/>
    <property type="match status" value="1"/>
</dbReference>
<evidence type="ECO:0000256" key="4">
    <source>
        <dbReference type="ARBA" id="ARBA00022989"/>
    </source>
</evidence>
<comment type="subunit">
    <text evidence="6">HflC and HflK may interact to form a multimeric complex.</text>
</comment>
<evidence type="ECO:0000256" key="7">
    <source>
        <dbReference type="SAM" id="Coils"/>
    </source>
</evidence>
<dbReference type="EMBL" id="CP124755">
    <property type="protein sequence ID" value="WGZ92123.1"/>
    <property type="molecule type" value="Genomic_DNA"/>
</dbReference>
<name>A0AA95HAI4_9GAMM</name>
<organism evidence="10">
    <name type="scientific">Candidatus Thiocaldithrix dubininis</name>
    <dbReference type="NCBI Taxonomy" id="3080823"/>
    <lineage>
        <taxon>Bacteria</taxon>
        <taxon>Pseudomonadati</taxon>
        <taxon>Pseudomonadota</taxon>
        <taxon>Gammaproteobacteria</taxon>
        <taxon>Thiotrichales</taxon>
        <taxon>Thiotrichaceae</taxon>
        <taxon>Candidatus Thiocaldithrix</taxon>
    </lineage>
</organism>
<comment type="subcellular location">
    <subcellularLocation>
        <location evidence="1">Membrane</location>
        <topology evidence="1">Single-pass membrane protein</topology>
    </subcellularLocation>
</comment>
<comment type="function">
    <text evidence="6">HflC and HflK could encode or regulate a protease.</text>
</comment>
<reference evidence="10" key="2">
    <citation type="submission" date="2023-04" db="EMBL/GenBank/DDBJ databases">
        <authorList>
            <person name="Beletskiy A.V."/>
            <person name="Mardanov A.V."/>
            <person name="Ravin N.V."/>
        </authorList>
    </citation>
    <scope>NUCLEOTIDE SEQUENCE</scope>
    <source>
        <strain evidence="10">GKL-01</strain>
    </source>
</reference>
<dbReference type="InterPro" id="IPR020980">
    <property type="entry name" value="Membrane_HflK_N"/>
</dbReference>
<dbReference type="CDD" id="cd03404">
    <property type="entry name" value="SPFH_HflK"/>
    <property type="match status" value="1"/>
</dbReference>
<feature type="coiled-coil region" evidence="7">
    <location>
        <begin position="234"/>
        <end position="291"/>
    </location>
</feature>
<feature type="region of interest" description="Disordered" evidence="8">
    <location>
        <begin position="1"/>
        <end position="29"/>
    </location>
</feature>
<evidence type="ECO:0000313" key="10">
    <source>
        <dbReference type="EMBL" id="WGZ92123.1"/>
    </source>
</evidence>
<keyword evidence="4 6" id="KW-1133">Transmembrane helix</keyword>
<feature type="region of interest" description="Disordered" evidence="8">
    <location>
        <begin position="358"/>
        <end position="413"/>
    </location>
</feature>
<evidence type="ECO:0000256" key="3">
    <source>
        <dbReference type="ARBA" id="ARBA00022692"/>
    </source>
</evidence>
<dbReference type="Gene3D" id="3.30.479.30">
    <property type="entry name" value="Band 7 domain"/>
    <property type="match status" value="1"/>
</dbReference>
<reference evidence="10" key="1">
    <citation type="journal article" date="2023" name="Int. J. Mol. Sci.">
        <title>Metagenomics Revealed a New Genus 'Candidatus Thiocaldithrix dubininis' gen. nov., sp. nov. and a New Species 'Candidatus Thiothrix putei' sp. nov. in the Family Thiotrichaceae, Some Members of Which Have Traits of Both Na+- and H+-Motive Energetics.</title>
        <authorList>
            <person name="Ravin N.V."/>
            <person name="Muntyan M.S."/>
            <person name="Smolyakov D.D."/>
            <person name="Rudenko T.S."/>
            <person name="Beletsky A.V."/>
            <person name="Mardanov A.V."/>
            <person name="Grabovich M.Y."/>
        </authorList>
    </citation>
    <scope>NUCLEOTIDE SEQUENCE</scope>
    <source>
        <strain evidence="10">GKL-01</strain>
    </source>
</reference>
<dbReference type="GO" id="GO:0016020">
    <property type="term" value="C:membrane"/>
    <property type="evidence" value="ECO:0007669"/>
    <property type="project" value="UniProtKB-SubCell"/>
</dbReference>
<dbReference type="GO" id="GO:0006508">
    <property type="term" value="P:proteolysis"/>
    <property type="evidence" value="ECO:0007669"/>
    <property type="project" value="UniProtKB-KW"/>
</dbReference>
<evidence type="ECO:0000259" key="9">
    <source>
        <dbReference type="SMART" id="SM00244"/>
    </source>
</evidence>
<dbReference type="AlphaFoldDB" id="A0AA95HAI4"/>
<feature type="compositionally biased region" description="Low complexity" evidence="8">
    <location>
        <begin position="368"/>
        <end position="385"/>
    </location>
</feature>
<keyword evidence="7" id="KW-0175">Coiled coil</keyword>
<evidence type="ECO:0000256" key="6">
    <source>
        <dbReference type="RuleBase" id="RU364113"/>
    </source>
</evidence>
<feature type="transmembrane region" description="Helical" evidence="6">
    <location>
        <begin position="61"/>
        <end position="81"/>
    </location>
</feature>
<dbReference type="PANTHER" id="PTHR43327:SF2">
    <property type="entry name" value="MODULATOR OF FTSH PROTEASE HFLK"/>
    <property type="match status" value="1"/>
</dbReference>
<dbReference type="GO" id="GO:0008233">
    <property type="term" value="F:peptidase activity"/>
    <property type="evidence" value="ECO:0007669"/>
    <property type="project" value="UniProtKB-KW"/>
</dbReference>
<dbReference type="SUPFAM" id="SSF117892">
    <property type="entry name" value="Band 7/SPFH domain"/>
    <property type="match status" value="1"/>
</dbReference>
<dbReference type="Pfam" id="PF12221">
    <property type="entry name" value="HflK_N"/>
    <property type="match status" value="1"/>
</dbReference>
<protein>
    <recommendedName>
        <fullName evidence="6">Protein HflK</fullName>
    </recommendedName>
</protein>
<feature type="compositionally biased region" description="Polar residues" evidence="8">
    <location>
        <begin position="358"/>
        <end position="367"/>
    </location>
</feature>
<keyword evidence="3 6" id="KW-0812">Transmembrane</keyword>
<feature type="domain" description="Band 7" evidence="9">
    <location>
        <begin position="76"/>
        <end position="242"/>
    </location>
</feature>
<gene>
    <name evidence="10" type="primary">hflK</name>
    <name evidence="10" type="ORF">QJT80_06485</name>
</gene>
<dbReference type="PANTHER" id="PTHR43327">
    <property type="entry name" value="STOMATIN-LIKE PROTEIN 2, MITOCHONDRIAL"/>
    <property type="match status" value="1"/>
</dbReference>
<dbReference type="InterPro" id="IPR050710">
    <property type="entry name" value="Band7/mec-2_domain"/>
</dbReference>
<keyword evidence="10" id="KW-0645">Protease</keyword>
<comment type="similarity">
    <text evidence="2 6">Belongs to the band 7/mec-2 family. HflK subfamily.</text>
</comment>
<dbReference type="Proteomes" id="UP001300672">
    <property type="component" value="Chromosome"/>
</dbReference>
<evidence type="ECO:0000256" key="5">
    <source>
        <dbReference type="ARBA" id="ARBA00023136"/>
    </source>
</evidence>
<evidence type="ECO:0000256" key="2">
    <source>
        <dbReference type="ARBA" id="ARBA00006971"/>
    </source>
</evidence>
<dbReference type="NCBIfam" id="TIGR01933">
    <property type="entry name" value="hflK"/>
    <property type="match status" value="1"/>
</dbReference>
<keyword evidence="10" id="KW-0378">Hydrolase</keyword>
<sequence>MPWNEPGGNGNQQDPWTGKKRGSDNGADELMKKLNQSLGKLLKSGGGGSGNDNNPDVNKTLILIGIAVFLTIWLFTGLYMVDARQQALVMRFGAYQETTNAGLHWHWPYPIETTEVIDVEQNRTTQDRSTMLTKDENIVDIAVSVQYKVNDAEAYAFNVSNVDSNDSTGTLYQVMRGATREVVGRNDMDFILREGREQIAVNIQELMQKVLDGYKAGLKIIKVNLTYAEAPDKVKDAFDDANRAREDANRFKNEAETYAKKVVPEASGKAARLVEEANASKQEAIAKAEGEGARFLQLNTEYRKAPDVTRERLYMETMETVLSNSRKVIVDTNATNNMLYLPLDQMMNSKVAAPATDASKTATHVNSTAAPAADANTAATPNAEARVPADMPPPNNAGTRSGRGDVNSVREGR</sequence>